<comment type="caution">
    <text evidence="9">The sequence shown here is derived from an EMBL/GenBank/DDBJ whole genome shotgun (WGS) entry which is preliminary data.</text>
</comment>
<evidence type="ECO:0000256" key="6">
    <source>
        <dbReference type="ARBA" id="ARBA00023136"/>
    </source>
</evidence>
<accession>A0A6B4JMP4</accession>
<proteinExistence type="inferred from homology"/>
<protein>
    <submittedName>
        <fullName evidence="9">Methyl-accepting chemotaxis protein</fullName>
    </submittedName>
</protein>
<dbReference type="PROSITE" id="PS50885">
    <property type="entry name" value="HAMP"/>
    <property type="match status" value="1"/>
</dbReference>
<dbReference type="Gene3D" id="1.10.287.950">
    <property type="entry name" value="Methyl-accepting chemotaxis protein"/>
    <property type="match status" value="1"/>
</dbReference>
<keyword evidence="7" id="KW-0807">Transducer</keyword>
<dbReference type="InterPro" id="IPR004089">
    <property type="entry name" value="MCPsignal_dom"/>
</dbReference>
<dbReference type="PANTHER" id="PTHR32089">
    <property type="entry name" value="METHYL-ACCEPTING CHEMOTAXIS PROTEIN MCPB"/>
    <property type="match status" value="1"/>
</dbReference>
<dbReference type="InterPro" id="IPR029151">
    <property type="entry name" value="Sensor-like_sf"/>
</dbReference>
<dbReference type="Pfam" id="PF02743">
    <property type="entry name" value="dCache_1"/>
    <property type="match status" value="1"/>
</dbReference>
<dbReference type="Gene3D" id="6.10.340.10">
    <property type="match status" value="1"/>
</dbReference>
<dbReference type="CDD" id="cd12912">
    <property type="entry name" value="PDC2_MCP_like"/>
    <property type="match status" value="1"/>
</dbReference>
<comment type="similarity">
    <text evidence="8">Belongs to the methyl-accepting chemotaxis (MCP) protein family.</text>
</comment>
<dbReference type="SMART" id="SM00304">
    <property type="entry name" value="HAMP"/>
    <property type="match status" value="1"/>
</dbReference>
<dbReference type="Pfam" id="PF00672">
    <property type="entry name" value="HAMP"/>
    <property type="match status" value="1"/>
</dbReference>
<dbReference type="SUPFAM" id="SSF103190">
    <property type="entry name" value="Sensory domain-like"/>
    <property type="match status" value="1"/>
</dbReference>
<keyword evidence="4" id="KW-0812">Transmembrane</keyword>
<evidence type="ECO:0000256" key="8">
    <source>
        <dbReference type="ARBA" id="ARBA00029447"/>
    </source>
</evidence>
<dbReference type="GO" id="GO:0006935">
    <property type="term" value="P:chemotaxis"/>
    <property type="evidence" value="ECO:0007669"/>
    <property type="project" value="UniProtKB-KW"/>
</dbReference>
<dbReference type="PANTHER" id="PTHR32089:SF112">
    <property type="entry name" value="LYSOZYME-LIKE PROTEIN-RELATED"/>
    <property type="match status" value="1"/>
</dbReference>
<evidence type="ECO:0000313" key="10">
    <source>
        <dbReference type="Proteomes" id="UP000486903"/>
    </source>
</evidence>
<dbReference type="SUPFAM" id="SSF58104">
    <property type="entry name" value="Methyl-accepting chemotaxis protein (MCP) signaling domain"/>
    <property type="match status" value="1"/>
</dbReference>
<evidence type="ECO:0000256" key="5">
    <source>
        <dbReference type="ARBA" id="ARBA00022989"/>
    </source>
</evidence>
<evidence type="ECO:0000256" key="4">
    <source>
        <dbReference type="ARBA" id="ARBA00022692"/>
    </source>
</evidence>
<name>A0A6B4JMP4_CLOBO</name>
<keyword evidence="2" id="KW-1003">Cell membrane</keyword>
<dbReference type="EMBL" id="SXFB01000003">
    <property type="protein sequence ID" value="NFV25688.1"/>
    <property type="molecule type" value="Genomic_DNA"/>
</dbReference>
<keyword evidence="6" id="KW-0472">Membrane</keyword>
<evidence type="ECO:0000256" key="3">
    <source>
        <dbReference type="ARBA" id="ARBA00022500"/>
    </source>
</evidence>
<dbReference type="SMART" id="SM00283">
    <property type="entry name" value="MA"/>
    <property type="match status" value="1"/>
</dbReference>
<evidence type="ECO:0000256" key="7">
    <source>
        <dbReference type="ARBA" id="ARBA00023224"/>
    </source>
</evidence>
<dbReference type="CDD" id="cd06225">
    <property type="entry name" value="HAMP"/>
    <property type="match status" value="1"/>
</dbReference>
<dbReference type="AlphaFoldDB" id="A0A6B4JMP4"/>
<dbReference type="RefSeq" id="WP_003373316.1">
    <property type="nucleotide sequence ID" value="NZ_JAMXVV010000004.1"/>
</dbReference>
<dbReference type="PROSITE" id="PS50111">
    <property type="entry name" value="CHEMOTAXIS_TRANSDUC_2"/>
    <property type="match status" value="1"/>
</dbReference>
<evidence type="ECO:0000256" key="2">
    <source>
        <dbReference type="ARBA" id="ARBA00022475"/>
    </source>
</evidence>
<dbReference type="Proteomes" id="UP000486903">
    <property type="component" value="Unassembled WGS sequence"/>
</dbReference>
<dbReference type="GO" id="GO:0007165">
    <property type="term" value="P:signal transduction"/>
    <property type="evidence" value="ECO:0007669"/>
    <property type="project" value="UniProtKB-KW"/>
</dbReference>
<comment type="subcellular location">
    <subcellularLocation>
        <location evidence="1">Cell membrane</location>
        <topology evidence="1">Multi-pass membrane protein</topology>
    </subcellularLocation>
</comment>
<dbReference type="Pfam" id="PF00015">
    <property type="entry name" value="MCPsignal"/>
    <property type="match status" value="1"/>
</dbReference>
<keyword evidence="3" id="KW-0145">Chemotaxis</keyword>
<evidence type="ECO:0000256" key="1">
    <source>
        <dbReference type="ARBA" id="ARBA00004651"/>
    </source>
</evidence>
<gene>
    <name evidence="9" type="ORF">FDG31_05820</name>
</gene>
<dbReference type="InterPro" id="IPR003660">
    <property type="entry name" value="HAMP_dom"/>
</dbReference>
<dbReference type="Gene3D" id="3.30.450.20">
    <property type="entry name" value="PAS domain"/>
    <property type="match status" value="2"/>
</dbReference>
<keyword evidence="5" id="KW-1133">Transmembrane helix</keyword>
<organism evidence="9 10">
    <name type="scientific">Clostridium botulinum</name>
    <dbReference type="NCBI Taxonomy" id="1491"/>
    <lineage>
        <taxon>Bacteria</taxon>
        <taxon>Bacillati</taxon>
        <taxon>Bacillota</taxon>
        <taxon>Clostridia</taxon>
        <taxon>Eubacteriales</taxon>
        <taxon>Clostridiaceae</taxon>
        <taxon>Clostridium</taxon>
    </lineage>
</organism>
<evidence type="ECO:0000313" key="9">
    <source>
        <dbReference type="EMBL" id="NFV25688.1"/>
    </source>
</evidence>
<dbReference type="CDD" id="cd18773">
    <property type="entry name" value="PDC1_HK_sensor"/>
    <property type="match status" value="1"/>
</dbReference>
<reference evidence="9 10" key="1">
    <citation type="submission" date="2019-04" db="EMBL/GenBank/DDBJ databases">
        <title>Genome sequencing of Clostridium botulinum Groups I-IV and Clostridium butyricum.</title>
        <authorList>
            <person name="Brunt J."/>
            <person name="Van Vliet A.H.M."/>
            <person name="Stringer S.C."/>
            <person name="Carter A.T."/>
            <person name="Peck M.W."/>
        </authorList>
    </citation>
    <scope>NUCLEOTIDE SEQUENCE [LARGE SCALE GENOMIC DNA]</scope>
    <source>
        <strain evidence="9 10">BL81</strain>
    </source>
</reference>
<sequence>MKSNKKMNTIQKKLLVNIILMVLIPIIILGIMATMLTIKSNNKNFEFNSNTLSNIGENIISNEINYYKDILNSLTESNEFIDINKEYDSLRKEFKLLNQSDENILNIYFANTDGKIVQLLDNEIPANFDPRESEWYKKAEENKNEYLLQNPYVDIITNKNVITISKGVVNGDFKGAIAIDIDLGSLSQALSNIKYGQKGDTVVTDLTGKIVSSIDSNKIGTDEPLEYSTWDYISKNDNGLIKIEHNKKTYKAYFMTSQETGWKIIVRVPNEEFRETERFFMLLICIAIAILTIIISVFCLKISRSIGGNIKKIREGLDKAANGDFREEIVISTNDEFSILAQSFNDMKNHICNLIKDVDDSSNNVNNTSINLANMSEEVSASMLQVSETINEISRGTMESSSNLEDVSSKVENLSKQIDNISKITNNVNEMAMTTDNLSKQGIATVETVMQKSYETKISTEEVKEVVTEVSNSVIKIGAMNDTISQITEQTNLLALNAAIEAARAGESGRGFAVVAEEIRKLAEQTSGSAKQIDEIIKDIKDKSILAAKTVSKTSDTVKGQEEAVQASQGIFTDILSAVENLSDSVKEIYEGVGYINTMKNGVVDQVQNLSAILEETAAGSEEVAASAQEVTRATDEFVDNSNNLRDLSNNLKGKLEKFEM</sequence>
<dbReference type="InterPro" id="IPR033479">
    <property type="entry name" value="dCache_1"/>
</dbReference>
<dbReference type="GO" id="GO:0005886">
    <property type="term" value="C:plasma membrane"/>
    <property type="evidence" value="ECO:0007669"/>
    <property type="project" value="UniProtKB-SubCell"/>
</dbReference>